<evidence type="ECO:0000259" key="2">
    <source>
        <dbReference type="Pfam" id="PF00462"/>
    </source>
</evidence>
<dbReference type="RefSeq" id="WP_042578453.1">
    <property type="nucleotide sequence ID" value="NZ_JXQQ01000018.1"/>
</dbReference>
<gene>
    <name evidence="3" type="ORF">RT97_09080</name>
</gene>
<evidence type="ECO:0000256" key="1">
    <source>
        <dbReference type="ARBA" id="ARBA00007787"/>
    </source>
</evidence>
<comment type="similarity">
    <text evidence="1">Belongs to the glutaredoxin family.</text>
</comment>
<feature type="domain" description="Glutaredoxin" evidence="2">
    <location>
        <begin position="48"/>
        <end position="101"/>
    </location>
</feature>
<evidence type="ECO:0000313" key="3">
    <source>
        <dbReference type="EMBL" id="KIQ33969.1"/>
    </source>
</evidence>
<protein>
    <submittedName>
        <fullName evidence="3">Glutaredoxin</fullName>
    </submittedName>
</protein>
<dbReference type="InterPro" id="IPR002109">
    <property type="entry name" value="Glutaredoxin"/>
</dbReference>
<dbReference type="OrthoDB" id="7867335at2"/>
<dbReference type="Pfam" id="PF00462">
    <property type="entry name" value="Glutaredoxin"/>
    <property type="match status" value="1"/>
</dbReference>
<dbReference type="PANTHER" id="PTHR45694">
    <property type="entry name" value="GLUTAREDOXIN 2"/>
    <property type="match status" value="1"/>
</dbReference>
<dbReference type="Gene3D" id="3.40.30.10">
    <property type="entry name" value="Glutaredoxin"/>
    <property type="match status" value="1"/>
</dbReference>
<sequence length="121" mass="13385">MPRPVLEEARIHPSIRTKVAESRQAIVREVMAAVASHDVVVVGMGINPHPKQARKALDAIGQPYKYLEYGSYLSQWRDRNALKMWTGWPTFPMVFVKGTLVGGASDLQKLIDSGELKGLVG</sequence>
<dbReference type="GO" id="GO:0015038">
    <property type="term" value="F:glutathione disulfide oxidoreductase activity"/>
    <property type="evidence" value="ECO:0007669"/>
    <property type="project" value="TreeGrafter"/>
</dbReference>
<dbReference type="GO" id="GO:0034599">
    <property type="term" value="P:cellular response to oxidative stress"/>
    <property type="evidence" value="ECO:0007669"/>
    <property type="project" value="TreeGrafter"/>
</dbReference>
<evidence type="ECO:0000313" key="4">
    <source>
        <dbReference type="Proteomes" id="UP000032067"/>
    </source>
</evidence>
<dbReference type="InterPro" id="IPR036249">
    <property type="entry name" value="Thioredoxin-like_sf"/>
</dbReference>
<dbReference type="AlphaFoldDB" id="A0A0D0MT14"/>
<dbReference type="PANTHER" id="PTHR45694:SF18">
    <property type="entry name" value="GLUTAREDOXIN-1-RELATED"/>
    <property type="match status" value="1"/>
</dbReference>
<proteinExistence type="inferred from homology"/>
<dbReference type="GO" id="GO:0005737">
    <property type="term" value="C:cytoplasm"/>
    <property type="evidence" value="ECO:0007669"/>
    <property type="project" value="TreeGrafter"/>
</dbReference>
<dbReference type="PROSITE" id="PS51354">
    <property type="entry name" value="GLUTAREDOXIN_2"/>
    <property type="match status" value="1"/>
</dbReference>
<comment type="caution">
    <text evidence="3">The sequence shown here is derived from an EMBL/GenBank/DDBJ whole genome shotgun (WGS) entry which is preliminary data.</text>
</comment>
<dbReference type="EMBL" id="JXQQ01000018">
    <property type="protein sequence ID" value="KIQ33969.1"/>
    <property type="molecule type" value="Genomic_DNA"/>
</dbReference>
<reference evidence="3 4" key="1">
    <citation type="submission" date="2014-12" db="EMBL/GenBank/DDBJ databases">
        <title>16Stimator: statistical estimation of ribosomal gene copy numbers from draft genome assemblies.</title>
        <authorList>
            <person name="Perisin M.A."/>
            <person name="Vetter M."/>
            <person name="Gilbert J.A."/>
            <person name="Bergelson J."/>
        </authorList>
    </citation>
    <scope>NUCLEOTIDE SEQUENCE [LARGE SCALE GENOMIC DNA]</scope>
    <source>
        <strain evidence="3 4">MEDvA23</strain>
    </source>
</reference>
<accession>A0A0D0MT14</accession>
<dbReference type="Proteomes" id="UP000032067">
    <property type="component" value="Unassembled WGS sequence"/>
</dbReference>
<organism evidence="3 4">
    <name type="scientific">Variovorax paradoxus</name>
    <dbReference type="NCBI Taxonomy" id="34073"/>
    <lineage>
        <taxon>Bacteria</taxon>
        <taxon>Pseudomonadati</taxon>
        <taxon>Pseudomonadota</taxon>
        <taxon>Betaproteobacteria</taxon>
        <taxon>Burkholderiales</taxon>
        <taxon>Comamonadaceae</taxon>
        <taxon>Variovorax</taxon>
    </lineage>
</organism>
<name>A0A0D0MT14_VARPD</name>
<dbReference type="SUPFAM" id="SSF52833">
    <property type="entry name" value="Thioredoxin-like"/>
    <property type="match status" value="1"/>
</dbReference>